<evidence type="ECO:0000259" key="1">
    <source>
        <dbReference type="Pfam" id="PF19050"/>
    </source>
</evidence>
<name>A0A1E4T681_9ASCO</name>
<dbReference type="GO" id="GO:0016020">
    <property type="term" value="C:membrane"/>
    <property type="evidence" value="ECO:0007669"/>
    <property type="project" value="TreeGrafter"/>
</dbReference>
<proteinExistence type="predicted"/>
<dbReference type="EMBL" id="KV453848">
    <property type="protein sequence ID" value="ODV87270.1"/>
    <property type="molecule type" value="Genomic_DNA"/>
</dbReference>
<dbReference type="InterPro" id="IPR038607">
    <property type="entry name" value="PhoD-like_sf"/>
</dbReference>
<gene>
    <name evidence="2" type="ORF">CANARDRAFT_26685</name>
</gene>
<dbReference type="InterPro" id="IPR043904">
    <property type="entry name" value="PhoD_2-like"/>
</dbReference>
<dbReference type="AlphaFoldDB" id="A0A1E4T681"/>
<feature type="domain" description="PhoD-like phosphatase" evidence="1">
    <location>
        <begin position="447"/>
        <end position="627"/>
    </location>
</feature>
<evidence type="ECO:0000313" key="3">
    <source>
        <dbReference type="Proteomes" id="UP000094801"/>
    </source>
</evidence>
<protein>
    <recommendedName>
        <fullName evidence="1">PhoD-like phosphatase domain-containing protein</fullName>
    </recommendedName>
</protein>
<dbReference type="InterPro" id="IPR018946">
    <property type="entry name" value="PhoD-like_MPP"/>
</dbReference>
<keyword evidence="3" id="KW-1185">Reference proteome</keyword>
<organism evidence="2 3">
    <name type="scientific">[Candida] arabinofermentans NRRL YB-2248</name>
    <dbReference type="NCBI Taxonomy" id="983967"/>
    <lineage>
        <taxon>Eukaryota</taxon>
        <taxon>Fungi</taxon>
        <taxon>Dikarya</taxon>
        <taxon>Ascomycota</taxon>
        <taxon>Saccharomycotina</taxon>
        <taxon>Pichiomycetes</taxon>
        <taxon>Pichiales</taxon>
        <taxon>Pichiaceae</taxon>
        <taxon>Ogataea</taxon>
        <taxon>Ogataea/Candida clade</taxon>
    </lineage>
</organism>
<feature type="domain" description="PhoD-like phosphatase" evidence="1">
    <location>
        <begin position="150"/>
        <end position="435"/>
    </location>
</feature>
<evidence type="ECO:0000313" key="2">
    <source>
        <dbReference type="EMBL" id="ODV87270.1"/>
    </source>
</evidence>
<dbReference type="CDD" id="cd07389">
    <property type="entry name" value="MPP_PhoD"/>
    <property type="match status" value="1"/>
</dbReference>
<dbReference type="Proteomes" id="UP000094801">
    <property type="component" value="Unassembled WGS sequence"/>
</dbReference>
<reference evidence="3" key="1">
    <citation type="submission" date="2016-04" db="EMBL/GenBank/DDBJ databases">
        <title>Comparative genomics of biotechnologically important yeasts.</title>
        <authorList>
            <consortium name="DOE Joint Genome Institute"/>
            <person name="Riley R."/>
            <person name="Haridas S."/>
            <person name="Wolfe K.H."/>
            <person name="Lopes M.R."/>
            <person name="Hittinger C.T."/>
            <person name="Goker M."/>
            <person name="Salamov A."/>
            <person name="Wisecaver J."/>
            <person name="Long T.M."/>
            <person name="Aerts A.L."/>
            <person name="Barry K."/>
            <person name="Choi C."/>
            <person name="Clum A."/>
            <person name="Coughlan A.Y."/>
            <person name="Deshpande S."/>
            <person name="Douglass A.P."/>
            <person name="Hanson S.J."/>
            <person name="Klenk H.-P."/>
            <person name="Labutti K."/>
            <person name="Lapidus A."/>
            <person name="Lindquist E."/>
            <person name="Lipzen A."/>
            <person name="Meier-Kolthoff J.P."/>
            <person name="Ohm R.A."/>
            <person name="Otillar R.P."/>
            <person name="Pangilinan J."/>
            <person name="Peng Y."/>
            <person name="Rokas A."/>
            <person name="Rosa C.A."/>
            <person name="Scheuner C."/>
            <person name="Sibirny A.A."/>
            <person name="Slot J.C."/>
            <person name="Stielow J.B."/>
            <person name="Sun H."/>
            <person name="Kurtzman C.P."/>
            <person name="Blackwell M."/>
            <person name="Grigoriev I.V."/>
            <person name="Jeffries T.W."/>
        </authorList>
    </citation>
    <scope>NUCLEOTIDE SEQUENCE [LARGE SCALE GENOMIC DNA]</scope>
    <source>
        <strain evidence="3">NRRL YB-2248</strain>
    </source>
</reference>
<dbReference type="PANTHER" id="PTHR46689">
    <property type="entry name" value="MEMBRANE PROTEIN, PUTATIVE-RELATED"/>
    <property type="match status" value="1"/>
</dbReference>
<dbReference type="STRING" id="983967.A0A1E4T681"/>
<accession>A0A1E4T681</accession>
<dbReference type="OrthoDB" id="2419400at2759"/>
<dbReference type="Pfam" id="PF19050">
    <property type="entry name" value="PhoD_2"/>
    <property type="match status" value="2"/>
</dbReference>
<dbReference type="PANTHER" id="PTHR46689:SF1">
    <property type="entry name" value="PHOD-LIKE PHOSPHATASE DOMAIN-CONTAINING PROTEIN"/>
    <property type="match status" value="1"/>
</dbReference>
<sequence length="705" mass="80135">MTVEQFAHSWFDPLPLNDYNELVKKAIPQNVKECPPDRTVGKPAVKVACGPNLRLLGTLENGSFNYRGTVLLVIRDENVESSSSGDESTAVSQQPSITYIIGPADEQDGSAADLQTGEFPAVLFHQEQGVSFYRYSIDLTLQSYQQKVKYSINDEFHPNFQFFVPANHQSMNVMSYSCNGFSMGVETAKFQGSMWYDVLRKHEDLRYHVMLGGGDQIYSDSVKSSSKPFEKWLKHKKIHSNTKLTPDMVQSFEEYYLNHYIKWFGKGFWEGSNGNTLQCMYPIAMHQIPQINIFDDHDIIDGFGSYTDATMRQEVFSGVGKSAFKYYLLFQHHTSPTENYKDEKSWIMGNKPGPYMEQLSRSVYARLGREVAVLGLDCRTERTKKQVVTNDTYRKVFQRVQDEINSSNGEIKHLLVMLGVPICYPRMVWAESIMSSRWIAPIRFLARKGIVAKALVNDFDGSIELLDDLNDHWCAKHHKHERNALMAKLVTLAAENGVRVTVLSGDVHLGCLSRFKTKIHKHHLGSSYDERNHEVLENPSKDPRLIFNVVSSAIINTPPPDGMASLLQKRSKIHHFDRDTDEDVVNLFSLDVDGSHRANDLFLNKRNYSDLIPFKNLNEKIINSKYSKFTEGDLIIPGPSTQLKKFESSDTVDETHAAYPLDVDSLVTTFHFEVDPLDTTSNTFDYEVLIPKLDGKQQISGVGEK</sequence>
<dbReference type="Gene3D" id="3.60.21.70">
    <property type="entry name" value="PhoD-like phosphatase"/>
    <property type="match status" value="1"/>
</dbReference>